<proteinExistence type="predicted"/>
<reference evidence="1" key="1">
    <citation type="submission" date="2022-10" db="EMBL/GenBank/DDBJ databases">
        <title>Culturing micro-colonial fungi from biological soil crusts in the Mojave desert and describing Neophaeococcomyces mojavensis, and introducing the new genera and species Taxawa tesnikishii.</title>
        <authorList>
            <person name="Kurbessoian T."/>
            <person name="Stajich J.E."/>
        </authorList>
    </citation>
    <scope>NUCLEOTIDE SEQUENCE</scope>
    <source>
        <strain evidence="1">JES_112</strain>
    </source>
</reference>
<gene>
    <name evidence="1" type="ORF">H2198_002358</name>
</gene>
<protein>
    <submittedName>
        <fullName evidence="1">Uncharacterized protein</fullName>
    </submittedName>
</protein>
<comment type="caution">
    <text evidence="1">The sequence shown here is derived from an EMBL/GenBank/DDBJ whole genome shotgun (WGS) entry which is preliminary data.</text>
</comment>
<dbReference type="Proteomes" id="UP001172386">
    <property type="component" value="Unassembled WGS sequence"/>
</dbReference>
<accession>A0ACC3AEZ1</accession>
<evidence type="ECO:0000313" key="1">
    <source>
        <dbReference type="EMBL" id="KAJ9660819.1"/>
    </source>
</evidence>
<sequence length="1211" mass="135279">MSHVTSGQGQDTFAWLGQSPAGSSRKNSKGGPRSVAHPQLNDRSVETITTSHNPFATFSTDESTSSFDFSHLTPEQSADETFHTPELDDLLWQVEREDSSAEMNNDHAQYEYTSGGAAQTRLHPNESNTYIHHLPSPQLTNTSTPEALGHSKKISQASNLLASPMTSPQQLKRPLTFIDTDISHQDDADLDYSHPPSSRVVSPMITFSKHTRGDSPARTDFEGPRLNKKRSASSLSHGGYFPNPNETTSSSMLMPPSDHLGEEEEEEEWEDQGTERAGVAPAERDSENIQSTEDMENQKQHEETIHEVQFWLERTSIDPDGAARRNARLQNRPDRMRSRSTGTRTQVVQERGLDDSHIPGPGRLVDEESDYYYSDHESEDSSSEYYPETLQTELPQRKDSAEIPPEQLEPLPSQFYRRGPWQDSFPARVPTENGRYQPDTSSAAMYKFQQRAKNFETASRAATWGTGRFSRRLSDGEIDSILTDGKATRHLSLSKRTRERGASILNELKTKTRESIIKRTNSHQRKHSHQGHELEKVQSPEPLDERSSTDSIHQTQTNSSYSKPKSPSLSTSTAFMAVTGNLAAVGAGSTGLNMEPQRTGSLIKRTMKRVRSRSDVNKSPKSHTGLSGLLAQQGGMPVPALASPSHESPAVSLLTPPLVDQAVSPQAEVPVKMDLKPRSANIIPNLDGFKSRIRELNPRLEPYLIDRIAHDQIRRYKRLVKNKVDHSSAVAEHRCTSGSLCPAVGGEAEILPARNGGRDAASSSAQFKVAAGVDSDNDESQFDGIVSPALFPDGIPLPPTKRLPARFECYLCFQVKSFQKPSDWTKHVHEDVQPFTCTFPQCSEPKSFKRKADWVRHENERHRHLEWWQCNIQECQHKCFRKDNFVQHLVREHKRKEPKIKGRTNSGVKGKGKNAATNFNQEERDFWDLVDACRHEGANDSKSEPCKFCGNVCASWKKLSVHVGKHMEEIAMPVWELAQKRVVTKDTIISPVEPMPSRNLGFTGMDQSMTGEFNANAMSPYTQSGASNYQSSSASHSPAVMHNHLQQPGMLPNQTYLGTTYPTNEMRQGSLTSAPYTVQGPYATAMNYNTYAANAQFAQYNTHPGMYSQSQMSANQGVPTTQPIDGGYMIMQSPYEPQPSYFSSPEVEQRPYMDFQSNNIQGDNMMGHSQMVQERMSTSATTRGVNHDYSYAHAHGHAQPHGNTGHHYYQS</sequence>
<organism evidence="1 2">
    <name type="scientific">Neophaeococcomyces mojaviensis</name>
    <dbReference type="NCBI Taxonomy" id="3383035"/>
    <lineage>
        <taxon>Eukaryota</taxon>
        <taxon>Fungi</taxon>
        <taxon>Dikarya</taxon>
        <taxon>Ascomycota</taxon>
        <taxon>Pezizomycotina</taxon>
        <taxon>Eurotiomycetes</taxon>
        <taxon>Chaetothyriomycetidae</taxon>
        <taxon>Chaetothyriales</taxon>
        <taxon>Chaetothyriales incertae sedis</taxon>
        <taxon>Neophaeococcomyces</taxon>
    </lineage>
</organism>
<name>A0ACC3AEZ1_9EURO</name>
<keyword evidence="2" id="KW-1185">Reference proteome</keyword>
<dbReference type="EMBL" id="JAPDRQ010000028">
    <property type="protein sequence ID" value="KAJ9660819.1"/>
    <property type="molecule type" value="Genomic_DNA"/>
</dbReference>
<evidence type="ECO:0000313" key="2">
    <source>
        <dbReference type="Proteomes" id="UP001172386"/>
    </source>
</evidence>